<dbReference type="Pfam" id="PF14345">
    <property type="entry name" value="GDYXXLXY"/>
    <property type="match status" value="1"/>
</dbReference>
<dbReference type="STRING" id="1121001.SAMN02745857_01567"/>
<name>A0A1W1XGQ3_9NEIS</name>
<dbReference type="RefSeq" id="WP_084090227.1">
    <property type="nucleotide sequence ID" value="NZ_FWXD01000007.1"/>
</dbReference>
<organism evidence="1 2">
    <name type="scientific">Andreprevotia lacus DSM 23236</name>
    <dbReference type="NCBI Taxonomy" id="1121001"/>
    <lineage>
        <taxon>Bacteria</taxon>
        <taxon>Pseudomonadati</taxon>
        <taxon>Pseudomonadota</taxon>
        <taxon>Betaproteobacteria</taxon>
        <taxon>Neisseriales</taxon>
        <taxon>Chitinibacteraceae</taxon>
        <taxon>Andreprevotia</taxon>
    </lineage>
</organism>
<reference evidence="1 2" key="1">
    <citation type="submission" date="2017-04" db="EMBL/GenBank/DDBJ databases">
        <authorList>
            <person name="Afonso C.L."/>
            <person name="Miller P.J."/>
            <person name="Scott M.A."/>
            <person name="Spackman E."/>
            <person name="Goraichik I."/>
            <person name="Dimitrov K.M."/>
            <person name="Suarez D.L."/>
            <person name="Swayne D.E."/>
        </authorList>
    </citation>
    <scope>NUCLEOTIDE SEQUENCE [LARGE SCALE GENOMIC DNA]</scope>
    <source>
        <strain evidence="1 2">DSM 23236</strain>
    </source>
</reference>
<dbReference type="Proteomes" id="UP000192761">
    <property type="component" value="Unassembled WGS sequence"/>
</dbReference>
<proteinExistence type="predicted"/>
<keyword evidence="2" id="KW-1185">Reference proteome</keyword>
<protein>
    <submittedName>
        <fullName evidence="1">Uncharacterized membrane-anchored protein</fullName>
    </submittedName>
</protein>
<dbReference type="AlphaFoldDB" id="A0A1W1XGQ3"/>
<evidence type="ECO:0000313" key="1">
    <source>
        <dbReference type="EMBL" id="SMC23163.1"/>
    </source>
</evidence>
<gene>
    <name evidence="1" type="ORF">SAMN02745857_01567</name>
</gene>
<dbReference type="OrthoDB" id="4868247at2"/>
<accession>A0A1W1XGQ3</accession>
<dbReference type="EMBL" id="FWXD01000007">
    <property type="protein sequence ID" value="SMC23163.1"/>
    <property type="molecule type" value="Genomic_DNA"/>
</dbReference>
<sequence>MQPRLIAFAATAALTLLVLNGLVERHERTLAHGRDLLLALRPVDPRSLMQGDYMALDYQAIRQIEDTLRQPGINPRLSPDDGDVLRAFFKPDPQGVAQLTRVGNGAVDARPDEIMVRIKWVGGSPRLPSNDYFFAEGEGRRFAQAKYALFRVADDGTALLAGLADAQRVLIADHVAPAQRGP</sequence>
<dbReference type="InterPro" id="IPR025833">
    <property type="entry name" value="GDYXXLXY"/>
</dbReference>
<evidence type="ECO:0000313" key="2">
    <source>
        <dbReference type="Proteomes" id="UP000192761"/>
    </source>
</evidence>